<evidence type="ECO:0000313" key="2">
    <source>
        <dbReference type="Proteomes" id="UP000054248"/>
    </source>
</evidence>
<dbReference type="Proteomes" id="UP000054248">
    <property type="component" value="Unassembled WGS sequence"/>
</dbReference>
<name>A0A0C3KA21_9AGAM</name>
<sequence length="265" mass="29803">MYGIAGRSMSIQKEVNAPELETLSCHTHLIVPESPTRLLSLSLINVDIDQFGRRAVELPHVVYLRIEDCSPGIILSTLLTPSLRRLVVKNWTISNDSVQLPRFDSLQELQWLDTGEDPVFVTLSRLCPNLNRYLNYIEEDNLEKDIKMTAKPFPRAFDPTPMILGVFDEDGLGGVNAHNNWPVLEEVSLKSTSCDHVATLIEAIPSIKRVRILRDPVLLCNEDDREGEMGKFTMLRRKVEVAIRGEPWGSGFLGNETPREGAVTV</sequence>
<dbReference type="HOGENOM" id="CLU_1050505_0_0_1"/>
<protein>
    <recommendedName>
        <fullName evidence="3">F-box domain-containing protein</fullName>
    </recommendedName>
</protein>
<dbReference type="AlphaFoldDB" id="A0A0C3KA21"/>
<evidence type="ECO:0008006" key="3">
    <source>
        <dbReference type="Google" id="ProtNLM"/>
    </source>
</evidence>
<reference evidence="2" key="2">
    <citation type="submission" date="2015-01" db="EMBL/GenBank/DDBJ databases">
        <title>Evolutionary Origins and Diversification of the Mycorrhizal Mutualists.</title>
        <authorList>
            <consortium name="DOE Joint Genome Institute"/>
            <consortium name="Mycorrhizal Genomics Consortium"/>
            <person name="Kohler A."/>
            <person name="Kuo A."/>
            <person name="Nagy L.G."/>
            <person name="Floudas D."/>
            <person name="Copeland A."/>
            <person name="Barry K.W."/>
            <person name="Cichocki N."/>
            <person name="Veneault-Fourrey C."/>
            <person name="LaButti K."/>
            <person name="Lindquist E.A."/>
            <person name="Lipzen A."/>
            <person name="Lundell T."/>
            <person name="Morin E."/>
            <person name="Murat C."/>
            <person name="Riley R."/>
            <person name="Ohm R."/>
            <person name="Sun H."/>
            <person name="Tunlid A."/>
            <person name="Henrissat B."/>
            <person name="Grigoriev I.V."/>
            <person name="Hibbett D.S."/>
            <person name="Martin F."/>
        </authorList>
    </citation>
    <scope>NUCLEOTIDE SEQUENCE [LARGE SCALE GENOMIC DNA]</scope>
    <source>
        <strain evidence="2">MUT 4182</strain>
    </source>
</reference>
<organism evidence="1 2">
    <name type="scientific">Tulasnella calospora MUT 4182</name>
    <dbReference type="NCBI Taxonomy" id="1051891"/>
    <lineage>
        <taxon>Eukaryota</taxon>
        <taxon>Fungi</taxon>
        <taxon>Dikarya</taxon>
        <taxon>Basidiomycota</taxon>
        <taxon>Agaricomycotina</taxon>
        <taxon>Agaricomycetes</taxon>
        <taxon>Cantharellales</taxon>
        <taxon>Tulasnellaceae</taxon>
        <taxon>Tulasnella</taxon>
    </lineage>
</organism>
<gene>
    <name evidence="1" type="ORF">M407DRAFT_246522</name>
</gene>
<evidence type="ECO:0000313" key="1">
    <source>
        <dbReference type="EMBL" id="KIO18263.1"/>
    </source>
</evidence>
<accession>A0A0C3KA21</accession>
<proteinExistence type="predicted"/>
<keyword evidence="2" id="KW-1185">Reference proteome</keyword>
<dbReference type="EMBL" id="KN823300">
    <property type="protein sequence ID" value="KIO18263.1"/>
    <property type="molecule type" value="Genomic_DNA"/>
</dbReference>
<dbReference type="OrthoDB" id="3241025at2759"/>
<reference evidence="1 2" key="1">
    <citation type="submission" date="2014-04" db="EMBL/GenBank/DDBJ databases">
        <authorList>
            <consortium name="DOE Joint Genome Institute"/>
            <person name="Kuo A."/>
            <person name="Girlanda M."/>
            <person name="Perotto S."/>
            <person name="Kohler A."/>
            <person name="Nagy L.G."/>
            <person name="Floudas D."/>
            <person name="Copeland A."/>
            <person name="Barry K.W."/>
            <person name="Cichocki N."/>
            <person name="Veneault-Fourrey C."/>
            <person name="LaButti K."/>
            <person name="Lindquist E.A."/>
            <person name="Lipzen A."/>
            <person name="Lundell T."/>
            <person name="Morin E."/>
            <person name="Murat C."/>
            <person name="Sun H."/>
            <person name="Tunlid A."/>
            <person name="Henrissat B."/>
            <person name="Grigoriev I.V."/>
            <person name="Hibbett D.S."/>
            <person name="Martin F."/>
            <person name="Nordberg H.P."/>
            <person name="Cantor M.N."/>
            <person name="Hua S.X."/>
        </authorList>
    </citation>
    <scope>NUCLEOTIDE SEQUENCE [LARGE SCALE GENOMIC DNA]</scope>
    <source>
        <strain evidence="1 2">MUT 4182</strain>
    </source>
</reference>
<dbReference type="SUPFAM" id="SSF52058">
    <property type="entry name" value="L domain-like"/>
    <property type="match status" value="1"/>
</dbReference>